<dbReference type="EMBL" id="CP016172">
    <property type="protein sequence ID" value="ANN80431.1"/>
    <property type="molecule type" value="Genomic_DNA"/>
</dbReference>
<dbReference type="InterPro" id="IPR036188">
    <property type="entry name" value="FAD/NAD-bd_sf"/>
</dbReference>
<evidence type="ECO:0000313" key="4">
    <source>
        <dbReference type="Proteomes" id="UP000091926"/>
    </source>
</evidence>
<dbReference type="GO" id="GO:0016491">
    <property type="term" value="F:oxidoreductase activity"/>
    <property type="evidence" value="ECO:0007669"/>
    <property type="project" value="UniProtKB-KW"/>
</dbReference>
<dbReference type="SUPFAM" id="SSF51905">
    <property type="entry name" value="FAD/NAD(P)-binding domain"/>
    <property type="match status" value="1"/>
</dbReference>
<dbReference type="KEGG" id="bfz:BAU07_12230"/>
<dbReference type="GO" id="GO:0005737">
    <property type="term" value="C:cytoplasm"/>
    <property type="evidence" value="ECO:0007669"/>
    <property type="project" value="TreeGrafter"/>
</dbReference>
<protein>
    <recommendedName>
        <fullName evidence="2">FAD dependent oxidoreductase domain-containing protein</fullName>
    </recommendedName>
</protein>
<keyword evidence="1" id="KW-0560">Oxidoreductase</keyword>
<organism evidence="3 4">
    <name type="scientific">Bordetella flabilis</name>
    <dbReference type="NCBI Taxonomy" id="463014"/>
    <lineage>
        <taxon>Bacteria</taxon>
        <taxon>Pseudomonadati</taxon>
        <taxon>Pseudomonadota</taxon>
        <taxon>Betaproteobacteria</taxon>
        <taxon>Burkholderiales</taxon>
        <taxon>Alcaligenaceae</taxon>
        <taxon>Bordetella</taxon>
    </lineage>
</organism>
<dbReference type="Proteomes" id="UP000091926">
    <property type="component" value="Chromosome"/>
</dbReference>
<dbReference type="InterPro" id="IPR006076">
    <property type="entry name" value="FAD-dep_OxRdtase"/>
</dbReference>
<dbReference type="OrthoDB" id="9342835at2"/>
<evidence type="ECO:0000259" key="2">
    <source>
        <dbReference type="Pfam" id="PF01266"/>
    </source>
</evidence>
<dbReference type="AlphaFoldDB" id="A0A193GLZ3"/>
<keyword evidence="4" id="KW-1185">Reference proteome</keyword>
<dbReference type="PANTHER" id="PTHR13847">
    <property type="entry name" value="SARCOSINE DEHYDROGENASE-RELATED"/>
    <property type="match status" value="1"/>
</dbReference>
<name>A0A193GLZ3_9BORD</name>
<dbReference type="STRING" id="463014.BAU07_12230"/>
<dbReference type="PRINTS" id="PR00420">
    <property type="entry name" value="RNGMNOXGNASE"/>
</dbReference>
<evidence type="ECO:0000256" key="1">
    <source>
        <dbReference type="ARBA" id="ARBA00023002"/>
    </source>
</evidence>
<accession>A0A193GLZ3</accession>
<dbReference type="Gene3D" id="3.30.9.10">
    <property type="entry name" value="D-Amino Acid Oxidase, subunit A, domain 2"/>
    <property type="match status" value="1"/>
</dbReference>
<dbReference type="Gene3D" id="3.50.50.60">
    <property type="entry name" value="FAD/NAD(P)-binding domain"/>
    <property type="match status" value="1"/>
</dbReference>
<feature type="domain" description="FAD dependent oxidoreductase" evidence="2">
    <location>
        <begin position="37"/>
        <end position="390"/>
    </location>
</feature>
<reference evidence="3 4" key="1">
    <citation type="submission" date="2016-06" db="EMBL/GenBank/DDBJ databases">
        <title>Complete genome sequences of Bordetella bronchialis and Bordetella flabilis.</title>
        <authorList>
            <person name="LiPuma J.J."/>
            <person name="Spilker T."/>
        </authorList>
    </citation>
    <scope>NUCLEOTIDE SEQUENCE [LARGE SCALE GENOMIC DNA]</scope>
    <source>
        <strain evidence="3 4">AU10664</strain>
    </source>
</reference>
<sequence>MRSAADIFTHDFRKRPYWWEAYEPPESGDDGLPPSADVVIVGGGYTGVCCALTLREAGIDAVVLEAGRPGQGASTRSGGQVSGGVNVQKKALAAVGESAGQRAERLAARLRDAASSMDYVVSLIERHAIQCGWHPTGRLTTMWLPQHYESWKTRLDQLNACTGSHARMIPREALGSEVGSTVYYGAALIERAGHLHPAQLYGGMLAAARRAGARVYGDTPVERIERRPGGYSVRTPRGQIHAAQVVIATNGYTGAAMGDLHTRVVPIATYMIATEELSHDLAASILPTNRAVSESRRVVNHYRLSPDGRRLLFGGRARFTPASEETTARLLYRAMVKRFPQLAGTRITHSWGGNVAMTLDAMPHIGGADGLHYALGCNGSGVAMMSYLGHSVGRKIATRSAGPINAFDMGEIPGHPFYFGNPWFLFAIGSWYQAQDAYDHWRARGNAGKRQAVQT</sequence>
<proteinExistence type="predicted"/>
<dbReference type="PANTHER" id="PTHR13847:SF281">
    <property type="entry name" value="FAD DEPENDENT OXIDOREDUCTASE DOMAIN-CONTAINING PROTEIN"/>
    <property type="match status" value="1"/>
</dbReference>
<dbReference type="RefSeq" id="WP_066665356.1">
    <property type="nucleotide sequence ID" value="NZ_CBCSCL010000033.1"/>
</dbReference>
<gene>
    <name evidence="3" type="ORF">BAU07_12230</name>
</gene>
<evidence type="ECO:0000313" key="3">
    <source>
        <dbReference type="EMBL" id="ANN80431.1"/>
    </source>
</evidence>
<dbReference type="Pfam" id="PF01266">
    <property type="entry name" value="DAO"/>
    <property type="match status" value="1"/>
</dbReference>